<dbReference type="Proteomes" id="UP000326837">
    <property type="component" value="Chromosome"/>
</dbReference>
<dbReference type="AlphaFoldDB" id="A0A5K7XGR0"/>
<organism evidence="1 2">
    <name type="scientific">Lacipirellula parvula</name>
    <dbReference type="NCBI Taxonomy" id="2650471"/>
    <lineage>
        <taxon>Bacteria</taxon>
        <taxon>Pseudomonadati</taxon>
        <taxon>Planctomycetota</taxon>
        <taxon>Planctomycetia</taxon>
        <taxon>Pirellulales</taxon>
        <taxon>Lacipirellulaceae</taxon>
        <taxon>Lacipirellula</taxon>
    </lineage>
</organism>
<keyword evidence="2" id="KW-1185">Reference proteome</keyword>
<proteinExistence type="predicted"/>
<protein>
    <submittedName>
        <fullName evidence="1">Uncharacterized protein</fullName>
    </submittedName>
</protein>
<evidence type="ECO:0000313" key="1">
    <source>
        <dbReference type="EMBL" id="BBO33476.1"/>
    </source>
</evidence>
<dbReference type="EMBL" id="AP021861">
    <property type="protein sequence ID" value="BBO33476.1"/>
    <property type="molecule type" value="Genomic_DNA"/>
</dbReference>
<evidence type="ECO:0000313" key="2">
    <source>
        <dbReference type="Proteomes" id="UP000326837"/>
    </source>
</evidence>
<reference evidence="2" key="1">
    <citation type="submission" date="2019-10" db="EMBL/GenBank/DDBJ databases">
        <title>Lacipirellula parvula gen. nov., sp. nov., representing a lineage of planctomycetes widespread in freshwater anoxic habitats, and description of the family Lacipirellulaceae.</title>
        <authorList>
            <person name="Dedysh S.N."/>
            <person name="Kulichevskaya I.S."/>
            <person name="Beletsky A.V."/>
            <person name="Rakitin A.L."/>
            <person name="Mardanov A.V."/>
            <person name="Ivanova A.A."/>
            <person name="Saltykova V.X."/>
            <person name="Rijpstra W.I.C."/>
            <person name="Sinninghe Damste J.S."/>
            <person name="Ravin N.V."/>
        </authorList>
    </citation>
    <scope>NUCLEOTIDE SEQUENCE [LARGE SCALE GENOMIC DNA]</scope>
    <source>
        <strain evidence="2">PX69</strain>
    </source>
</reference>
<gene>
    <name evidence="1" type="ORF">PLANPX_3088</name>
</gene>
<dbReference type="KEGG" id="lpav:PLANPX_3088"/>
<accession>A0A5K7XGR0</accession>
<sequence length="45" mass="5040">MEKVGESAAGAICRRWGRLGFRGIVERFAPDLPLTPLTIHARSFR</sequence>
<name>A0A5K7XGR0_9BACT</name>